<dbReference type="SUPFAM" id="SSF81901">
    <property type="entry name" value="HCP-like"/>
    <property type="match status" value="1"/>
</dbReference>
<feature type="repeat" description="TPR" evidence="1">
    <location>
        <begin position="69"/>
        <end position="102"/>
    </location>
</feature>
<gene>
    <name evidence="2" type="ORF">H3H45_11695</name>
</gene>
<dbReference type="PROSITE" id="PS50005">
    <property type="entry name" value="TPR"/>
    <property type="match status" value="1"/>
</dbReference>
<name>A0A7W4DCB0_9GAMM</name>
<dbReference type="AlphaFoldDB" id="A0A7W4DCB0"/>
<organism evidence="2 3">
    <name type="scientific">Aquipseudomonas guryensis</name>
    <dbReference type="NCBI Taxonomy" id="2759165"/>
    <lineage>
        <taxon>Bacteria</taxon>
        <taxon>Pseudomonadati</taxon>
        <taxon>Pseudomonadota</taxon>
        <taxon>Gammaproteobacteria</taxon>
        <taxon>Pseudomonadales</taxon>
        <taxon>Pseudomonadaceae</taxon>
        <taxon>Aquipseudomonas</taxon>
    </lineage>
</organism>
<dbReference type="RefSeq" id="WP_182833927.1">
    <property type="nucleotide sequence ID" value="NZ_JACJFN010000003.1"/>
</dbReference>
<keyword evidence="1" id="KW-0802">TPR repeat</keyword>
<accession>A0A7W4DCB0</accession>
<dbReference type="PANTHER" id="PTHR43628:SF1">
    <property type="entry name" value="CHITIN SYNTHASE REGULATORY FACTOR 2-RELATED"/>
    <property type="match status" value="1"/>
</dbReference>
<sequence length="156" mass="17255">MEDAELKAHDAWDSGNVSLAFELFSECARQGSEGCMLDLGYFYDEGIGTAIDKKRAMYWYKKSYRLGSSSAASNIAILYREQGRFDLTAQWFKRAIQLNDGDAEVELAKLLISGKGVRKSFSAAKEHLSKALISSNITPAGKEEAEELLCKVQNGL</sequence>
<comment type="caution">
    <text evidence="2">The sequence shown here is derived from an EMBL/GenBank/DDBJ whole genome shotgun (WGS) entry which is preliminary data.</text>
</comment>
<dbReference type="Proteomes" id="UP000581189">
    <property type="component" value="Unassembled WGS sequence"/>
</dbReference>
<dbReference type="Pfam" id="PF08238">
    <property type="entry name" value="Sel1"/>
    <property type="match status" value="4"/>
</dbReference>
<dbReference type="InterPro" id="IPR006597">
    <property type="entry name" value="Sel1-like"/>
</dbReference>
<dbReference type="Gene3D" id="1.25.40.10">
    <property type="entry name" value="Tetratricopeptide repeat domain"/>
    <property type="match status" value="1"/>
</dbReference>
<dbReference type="InterPro" id="IPR019734">
    <property type="entry name" value="TPR_rpt"/>
</dbReference>
<reference evidence="2 3" key="1">
    <citation type="submission" date="2020-08" db="EMBL/GenBank/DDBJ databases">
        <authorList>
            <person name="Kim C.M."/>
        </authorList>
    </citation>
    <scope>NUCLEOTIDE SEQUENCE [LARGE SCALE GENOMIC DNA]</scope>
    <source>
        <strain evidence="2 3">SR9</strain>
    </source>
</reference>
<dbReference type="SMART" id="SM00671">
    <property type="entry name" value="SEL1"/>
    <property type="match status" value="3"/>
</dbReference>
<evidence type="ECO:0000313" key="2">
    <source>
        <dbReference type="EMBL" id="MBB1519903.1"/>
    </source>
</evidence>
<evidence type="ECO:0000313" key="3">
    <source>
        <dbReference type="Proteomes" id="UP000581189"/>
    </source>
</evidence>
<dbReference type="PANTHER" id="PTHR43628">
    <property type="entry name" value="ACTIVATOR OF C KINASE PROTEIN 1-RELATED"/>
    <property type="match status" value="1"/>
</dbReference>
<evidence type="ECO:0000256" key="1">
    <source>
        <dbReference type="PROSITE-ProRule" id="PRU00339"/>
    </source>
</evidence>
<dbReference type="InterPro" id="IPR011990">
    <property type="entry name" value="TPR-like_helical_dom_sf"/>
</dbReference>
<proteinExistence type="predicted"/>
<dbReference type="InterPro" id="IPR052945">
    <property type="entry name" value="Mitotic_Regulator"/>
</dbReference>
<keyword evidence="3" id="KW-1185">Reference proteome</keyword>
<protein>
    <submittedName>
        <fullName evidence="2">Sel1 repeat family protein</fullName>
    </submittedName>
</protein>
<dbReference type="EMBL" id="JACJFN010000003">
    <property type="protein sequence ID" value="MBB1519903.1"/>
    <property type="molecule type" value="Genomic_DNA"/>
</dbReference>